<dbReference type="EMBL" id="MFKV01000025">
    <property type="protein sequence ID" value="OGG49860.1"/>
    <property type="molecule type" value="Genomic_DNA"/>
</dbReference>
<reference evidence="1 2" key="1">
    <citation type="journal article" date="2016" name="Nat. Commun.">
        <title>Thousands of microbial genomes shed light on interconnected biogeochemical processes in an aquifer system.</title>
        <authorList>
            <person name="Anantharaman K."/>
            <person name="Brown C.T."/>
            <person name="Hug L.A."/>
            <person name="Sharon I."/>
            <person name="Castelle C.J."/>
            <person name="Probst A.J."/>
            <person name="Thomas B.C."/>
            <person name="Singh A."/>
            <person name="Wilkins M.J."/>
            <person name="Karaoz U."/>
            <person name="Brodie E.L."/>
            <person name="Williams K.H."/>
            <person name="Hubbard S.S."/>
            <person name="Banfield J.F."/>
        </authorList>
    </citation>
    <scope>NUCLEOTIDE SEQUENCE [LARGE SCALE GENOMIC DNA]</scope>
</reference>
<accession>A0A1F6CLI1</accession>
<name>A0A1F6CLI1_9BACT</name>
<dbReference type="AlphaFoldDB" id="A0A1F6CLI1"/>
<evidence type="ECO:0000313" key="2">
    <source>
        <dbReference type="Proteomes" id="UP000178370"/>
    </source>
</evidence>
<dbReference type="Proteomes" id="UP000178370">
    <property type="component" value="Unassembled WGS sequence"/>
</dbReference>
<comment type="caution">
    <text evidence="1">The sequence shown here is derived from an EMBL/GenBank/DDBJ whole genome shotgun (WGS) entry which is preliminary data.</text>
</comment>
<proteinExistence type="predicted"/>
<sequence>MCGAGVCNTYPHLFMNRTSRQKQSDEDDGKAYRMDVTAVTSMRYVTKQKGATRGALCRRCSPHLAQLRRCESLLDDLPHDKVAPFVVQRGYVVVAASQNEGSKVFQDTLCGRERFPPAADDASSDNADRSVATKLAGPFAEDPDPEPDPSVVGVPSKGLRGPAGGIFEQTVHALKDFPSQCAIHSLLLIIRMIRTFASHFK</sequence>
<organism evidence="1 2">
    <name type="scientific">Candidatus Kaiserbacteria bacterium RIFCSPHIGHO2_01_FULL_54_36</name>
    <dbReference type="NCBI Taxonomy" id="1798482"/>
    <lineage>
        <taxon>Bacteria</taxon>
        <taxon>Candidatus Kaiseribacteriota</taxon>
    </lineage>
</organism>
<evidence type="ECO:0000313" key="1">
    <source>
        <dbReference type="EMBL" id="OGG49860.1"/>
    </source>
</evidence>
<gene>
    <name evidence="1" type="ORF">A2763_01560</name>
</gene>
<protein>
    <submittedName>
        <fullName evidence="1">Uncharacterized protein</fullName>
    </submittedName>
</protein>